<keyword evidence="2" id="KW-1185">Reference proteome</keyword>
<dbReference type="AlphaFoldDB" id="A0A366XPH5"/>
<accession>A0A366XPH5</accession>
<dbReference type="EMBL" id="QOCW01000026">
    <property type="protein sequence ID" value="RBW68012.1"/>
    <property type="molecule type" value="Genomic_DNA"/>
</dbReference>
<dbReference type="OrthoDB" id="7836272at2"/>
<name>A0A366XPH5_9BACI</name>
<sequence>MDEQREDVGALVISLDFELHWGLRDLYRADDPYIKRILHAREVIPKLLDLFEKHEIAATWAVVGFLFAKSRAELAMYSPKERPNYIHSHLNPYREIVGDTECEDPLNFASSLIKQIQQ</sequence>
<comment type="caution">
    <text evidence="1">The sequence shown here is derived from an EMBL/GenBank/DDBJ whole genome shotgun (WGS) entry which is preliminary data.</text>
</comment>
<protein>
    <submittedName>
        <fullName evidence="1">Uncharacterized protein</fullName>
    </submittedName>
</protein>
<evidence type="ECO:0000313" key="1">
    <source>
        <dbReference type="EMBL" id="RBW68012.1"/>
    </source>
</evidence>
<organism evidence="1 2">
    <name type="scientific">Bacillus taeanensis</name>
    <dbReference type="NCBI Taxonomy" id="273032"/>
    <lineage>
        <taxon>Bacteria</taxon>
        <taxon>Bacillati</taxon>
        <taxon>Bacillota</taxon>
        <taxon>Bacilli</taxon>
        <taxon>Bacillales</taxon>
        <taxon>Bacillaceae</taxon>
        <taxon>Bacillus</taxon>
    </lineage>
</organism>
<gene>
    <name evidence="1" type="ORF">DS031_18925</name>
</gene>
<dbReference type="RefSeq" id="WP_113807614.1">
    <property type="nucleotide sequence ID" value="NZ_QOCW01000026.1"/>
</dbReference>
<evidence type="ECO:0000313" key="2">
    <source>
        <dbReference type="Proteomes" id="UP000253314"/>
    </source>
</evidence>
<dbReference type="Proteomes" id="UP000253314">
    <property type="component" value="Unassembled WGS sequence"/>
</dbReference>
<reference evidence="1 2" key="1">
    <citation type="submission" date="2018-07" db="EMBL/GenBank/DDBJ databases">
        <title>Lottiidibacillus patelloidae gen. nov., sp. nov., isolated from the intestinal tract of a marine limpet and the reclassification of B. taeanensis BH030017T, B. algicola KMM 3737T and B. hwajinpoensis SW-72T as genus Lottiidibacillus.</title>
        <authorList>
            <person name="Liu R."/>
            <person name="Huang Z."/>
        </authorList>
    </citation>
    <scope>NUCLEOTIDE SEQUENCE [LARGE SCALE GENOMIC DNA]</scope>
    <source>
        <strain evidence="1 2">BH030017</strain>
    </source>
</reference>
<proteinExistence type="predicted"/>